<dbReference type="EMBL" id="FNCF01000004">
    <property type="protein sequence ID" value="SDG56050.1"/>
    <property type="molecule type" value="Genomic_DNA"/>
</dbReference>
<feature type="binding site" evidence="2">
    <location>
        <begin position="214"/>
        <end position="221"/>
    </location>
    <ligand>
        <name>ATP</name>
        <dbReference type="ChEBI" id="CHEBI:30616"/>
    </ligand>
</feature>
<keyword evidence="5" id="KW-1185">Reference proteome</keyword>
<keyword evidence="2" id="KW-0547">Nucleotide-binding</keyword>
<evidence type="ECO:0000313" key="5">
    <source>
        <dbReference type="Proteomes" id="UP000198863"/>
    </source>
</evidence>
<dbReference type="Pfam" id="PF11972">
    <property type="entry name" value="HTH_13"/>
    <property type="match status" value="1"/>
</dbReference>
<dbReference type="InterPro" id="IPR036390">
    <property type="entry name" value="WH_DNA-bd_sf"/>
</dbReference>
<dbReference type="Pfam" id="PF02661">
    <property type="entry name" value="Fic"/>
    <property type="match status" value="1"/>
</dbReference>
<dbReference type="SUPFAM" id="SSF46785">
    <property type="entry name" value="Winged helix' DNA-binding domain"/>
    <property type="match status" value="1"/>
</dbReference>
<feature type="active site" evidence="1">
    <location>
        <position position="210"/>
    </location>
</feature>
<dbReference type="GO" id="GO:0005524">
    <property type="term" value="F:ATP binding"/>
    <property type="evidence" value="ECO:0007669"/>
    <property type="project" value="UniProtKB-KW"/>
</dbReference>
<evidence type="ECO:0000313" key="4">
    <source>
        <dbReference type="EMBL" id="SDG56050.1"/>
    </source>
</evidence>
<dbReference type="Gene3D" id="1.10.3290.10">
    <property type="entry name" value="Fido-like domain"/>
    <property type="match status" value="1"/>
</dbReference>
<dbReference type="PANTHER" id="PTHR13504:SF38">
    <property type="entry name" value="FIDO DOMAIN-CONTAINING PROTEIN"/>
    <property type="match status" value="1"/>
</dbReference>
<evidence type="ECO:0000256" key="2">
    <source>
        <dbReference type="PIRSR" id="PIRSR640198-2"/>
    </source>
</evidence>
<evidence type="ECO:0000256" key="1">
    <source>
        <dbReference type="PIRSR" id="PIRSR640198-1"/>
    </source>
</evidence>
<reference evidence="5" key="1">
    <citation type="submission" date="2016-10" db="EMBL/GenBank/DDBJ databases">
        <authorList>
            <person name="Varghese N."/>
            <person name="Submissions S."/>
        </authorList>
    </citation>
    <scope>NUCLEOTIDE SEQUENCE [LARGE SCALE GENOMIC DNA]</scope>
    <source>
        <strain evidence="5">DSM 44526</strain>
    </source>
</reference>
<gene>
    <name evidence="4" type="ORF">SAMN05660324_2962</name>
</gene>
<dbReference type="AlphaFoldDB" id="A0A1G7VAR8"/>
<dbReference type="SUPFAM" id="SSF140931">
    <property type="entry name" value="Fic-like"/>
    <property type="match status" value="1"/>
</dbReference>
<dbReference type="InterPro" id="IPR040198">
    <property type="entry name" value="Fido_containing"/>
</dbReference>
<organism evidence="4 5">
    <name type="scientific">Klenkia brasiliensis</name>
    <dbReference type="NCBI Taxonomy" id="333142"/>
    <lineage>
        <taxon>Bacteria</taxon>
        <taxon>Bacillati</taxon>
        <taxon>Actinomycetota</taxon>
        <taxon>Actinomycetes</taxon>
        <taxon>Geodermatophilales</taxon>
        <taxon>Geodermatophilaceae</taxon>
        <taxon>Klenkia</taxon>
    </lineage>
</organism>
<dbReference type="InterPro" id="IPR021068">
    <property type="entry name" value="HTH_DNA-bd"/>
</dbReference>
<sequence>MPWRPGLPDDVVPRAVRLRHAGPYRAAVVPTIAARVPAVRAGVLRAAEDAAAEVARFDTRMGAEVAPFAAVLLRTESASSSRIEQLTSGARAIAVAEIGSPSTRNAEAVVGNVAAMRAALDLSDEPTPGAVLAMHEALLRDTEPAIAGRWRDEQVWVGGTSYGPHEAEYVAPVADDVPGLVADLLRFAVRTDVAPLVLAAVAHAQFETIHPFPDGNGRTGRALVHSLLRHHGVTRAVTVPVSAGLLVDVEGYFDALTAYRLGELEPVVEAFTAGTLAAITNATQLVEQLRAVRAGWTGTVRARSDAAAWRLADLLVRQPVVDAGVVARELGIPAQNVPRALAPLEAAGVVTEFTGRRRNRMWQAGEVLEALDAFAARAGRRR</sequence>
<dbReference type="Proteomes" id="UP000198863">
    <property type="component" value="Unassembled WGS sequence"/>
</dbReference>
<name>A0A1G7VAR8_9ACTN</name>
<keyword evidence="2" id="KW-0067">ATP-binding</keyword>
<dbReference type="InterPro" id="IPR036597">
    <property type="entry name" value="Fido-like_dom_sf"/>
</dbReference>
<proteinExistence type="predicted"/>
<accession>A0A1G7VAR8</accession>
<protein>
    <submittedName>
        <fullName evidence="4">Fic family protein</fullName>
    </submittedName>
</protein>
<dbReference type="PANTHER" id="PTHR13504">
    <property type="entry name" value="FIDO DOMAIN-CONTAINING PROTEIN DDB_G0283145"/>
    <property type="match status" value="1"/>
</dbReference>
<dbReference type="PROSITE" id="PS51459">
    <property type="entry name" value="FIDO"/>
    <property type="match status" value="1"/>
</dbReference>
<feature type="domain" description="Fido" evidence="3">
    <location>
        <begin position="126"/>
        <end position="273"/>
    </location>
</feature>
<dbReference type="InterPro" id="IPR003812">
    <property type="entry name" value="Fido"/>
</dbReference>
<evidence type="ECO:0000259" key="3">
    <source>
        <dbReference type="PROSITE" id="PS51459"/>
    </source>
</evidence>